<dbReference type="AlphaFoldDB" id="A0A8J4TAP6"/>
<dbReference type="Proteomes" id="UP000748531">
    <property type="component" value="Unassembled WGS sequence"/>
</dbReference>
<proteinExistence type="predicted"/>
<reference evidence="1" key="1">
    <citation type="submission" date="2019-05" db="EMBL/GenBank/DDBJ databases">
        <title>Annotation for the trematode Paragonimus heterotremus.</title>
        <authorList>
            <person name="Choi Y.-J."/>
        </authorList>
    </citation>
    <scope>NUCLEOTIDE SEQUENCE</scope>
    <source>
        <strain evidence="1">LC</strain>
    </source>
</reference>
<comment type="caution">
    <text evidence="1">The sequence shown here is derived from an EMBL/GenBank/DDBJ whole genome shotgun (WGS) entry which is preliminary data.</text>
</comment>
<gene>
    <name evidence="1" type="ORF">PHET_09558</name>
</gene>
<dbReference type="EMBL" id="LUCH01006565">
    <property type="protein sequence ID" value="KAF5397242.1"/>
    <property type="molecule type" value="Genomic_DNA"/>
</dbReference>
<evidence type="ECO:0000313" key="1">
    <source>
        <dbReference type="EMBL" id="KAF5397242.1"/>
    </source>
</evidence>
<protein>
    <submittedName>
        <fullName evidence="1">Uncharacterized protein</fullName>
    </submittedName>
</protein>
<organism evidence="1 2">
    <name type="scientific">Paragonimus heterotremus</name>
    <dbReference type="NCBI Taxonomy" id="100268"/>
    <lineage>
        <taxon>Eukaryota</taxon>
        <taxon>Metazoa</taxon>
        <taxon>Spiralia</taxon>
        <taxon>Lophotrochozoa</taxon>
        <taxon>Platyhelminthes</taxon>
        <taxon>Trematoda</taxon>
        <taxon>Digenea</taxon>
        <taxon>Plagiorchiida</taxon>
        <taxon>Troglotremata</taxon>
        <taxon>Troglotrematidae</taxon>
        <taxon>Paragonimus</taxon>
    </lineage>
</organism>
<accession>A0A8J4TAP6</accession>
<name>A0A8J4TAP6_9TREM</name>
<keyword evidence="2" id="KW-1185">Reference proteome</keyword>
<evidence type="ECO:0000313" key="2">
    <source>
        <dbReference type="Proteomes" id="UP000748531"/>
    </source>
</evidence>
<sequence>MQFKDPERLASLTLKVRTLLRVKFNLTSDAVLTRSCILALTDDFSFR</sequence>